<dbReference type="PRINTS" id="PR01005">
    <property type="entry name" value="FLGHOOKAP1"/>
</dbReference>
<proteinExistence type="inferred from homology"/>
<evidence type="ECO:0000256" key="4">
    <source>
        <dbReference type="ARBA" id="ARBA00016244"/>
    </source>
</evidence>
<dbReference type="OrthoDB" id="7181295at2"/>
<feature type="region of interest" description="Disordered" evidence="8">
    <location>
        <begin position="218"/>
        <end position="238"/>
    </location>
</feature>
<evidence type="ECO:0000259" key="11">
    <source>
        <dbReference type="Pfam" id="PF22638"/>
    </source>
</evidence>
<sequence>MDLGLSLNIATSGLKTIENELSTASNNVTNASTPGYVSETANTSSTVVSGVGVGTTSTANRLNISKPLQDALYQQNAHVSGLTATSNSLAAVSAVQGTTTGSDGANTIGTLTNNLQNVSTAFVSLSNTPQNSASQQGVISAAQTLVSNIHTLSSVYQAQRQSAQDAVTSTVSGINTDLTTIGQLSQQIMLARSSHADTADLANKRLEAMQSLSNKLGVNFTEKPNGDMQVTTQDGTRLPTRPDQLGLSDGQFLAPSTTWPLSTKATANLTPSMYHATDGSDQGVSGIMLAGKDITSHLTDGTLGANLTLRDSTYPQMQAQLDAFSYTLINRFNTAGVSLFTNGSTQPLSSDPTKTAPAGLVGLSSQLSVSDTYQKTPSLLTADGPDGHSSTLANAVLSKAMSGSLEATSGALAAPSSALGPDSTQATGYDGTQSLVQLATSLTTSQAGVISQTSSTLSTATSIQTSLSTKVSSVSGVDVNSQMAAIVALKNSYSANAKVVSMVQSMFSTLLDAVH</sequence>
<evidence type="ECO:0000313" key="13">
    <source>
        <dbReference type="Proteomes" id="UP000200980"/>
    </source>
</evidence>
<evidence type="ECO:0000256" key="5">
    <source>
        <dbReference type="ARBA" id="ARBA00022525"/>
    </source>
</evidence>
<dbReference type="GO" id="GO:0005198">
    <property type="term" value="F:structural molecule activity"/>
    <property type="evidence" value="ECO:0007669"/>
    <property type="project" value="UniProtKB-UniRule"/>
</dbReference>
<keyword evidence="5 7" id="KW-0964">Secreted</keyword>
<evidence type="ECO:0000256" key="3">
    <source>
        <dbReference type="ARBA" id="ARBA00009677"/>
    </source>
</evidence>
<comment type="caution">
    <text evidence="12">The sequence shown here is derived from an EMBL/GenBank/DDBJ whole genome shotgun (WGS) entry which is preliminary data.</text>
</comment>
<gene>
    <name evidence="7" type="primary">flgK</name>
    <name evidence="12" type="ORF">AL01_03875</name>
</gene>
<evidence type="ECO:0000256" key="1">
    <source>
        <dbReference type="ARBA" id="ARBA00004117"/>
    </source>
</evidence>
<dbReference type="Pfam" id="PF22638">
    <property type="entry name" value="FlgK_D1"/>
    <property type="match status" value="1"/>
</dbReference>
<evidence type="ECO:0000256" key="7">
    <source>
        <dbReference type="RuleBase" id="RU362065"/>
    </source>
</evidence>
<evidence type="ECO:0000313" key="12">
    <source>
        <dbReference type="EMBL" id="OOL18887.1"/>
    </source>
</evidence>
<keyword evidence="12" id="KW-0966">Cell projection</keyword>
<evidence type="ECO:0000256" key="8">
    <source>
        <dbReference type="SAM" id="MobiDB-lite"/>
    </source>
</evidence>
<dbReference type="GO" id="GO:0009425">
    <property type="term" value="C:bacterial-type flagellum basal body"/>
    <property type="evidence" value="ECO:0007669"/>
    <property type="project" value="UniProtKB-SubCell"/>
</dbReference>
<dbReference type="InterPro" id="IPR001444">
    <property type="entry name" value="Flag_bb_rod_N"/>
</dbReference>
<keyword evidence="6 7" id="KW-0975">Bacterial flagellum</keyword>
<reference evidence="12 13" key="1">
    <citation type="journal article" date="2016" name="PLoS ONE">
        <title>Whole-Genome Sequence Analysis of Bombella intestini LMG 28161T, a Novel Acetic Acid Bacterium Isolated from the Crop of a Red-Tailed Bumble Bee, Bombus lapidarius.</title>
        <authorList>
            <person name="Li L."/>
            <person name="Illeghems K."/>
            <person name="Van Kerrebroeck S."/>
            <person name="Borremans W."/>
            <person name="Cleenwerck I."/>
            <person name="Smagghe G."/>
            <person name="De Vuyst L."/>
            <person name="Vandamme P."/>
        </authorList>
    </citation>
    <scope>NUCLEOTIDE SEQUENCE [LARGE SCALE GENOMIC DNA]</scope>
    <source>
        <strain evidence="12 13">R-52487</strain>
    </source>
</reference>
<dbReference type="PANTHER" id="PTHR30033:SF1">
    <property type="entry name" value="FLAGELLAR HOOK-ASSOCIATED PROTEIN 1"/>
    <property type="match status" value="1"/>
</dbReference>
<dbReference type="NCBIfam" id="TIGR02492">
    <property type="entry name" value="flgK_ends"/>
    <property type="match status" value="1"/>
</dbReference>
<dbReference type="Pfam" id="PF06429">
    <property type="entry name" value="Flg_bbr_C"/>
    <property type="match status" value="1"/>
</dbReference>
<dbReference type="Pfam" id="PF00460">
    <property type="entry name" value="Flg_bb_rod"/>
    <property type="match status" value="1"/>
</dbReference>
<comment type="subcellular location">
    <subcellularLocation>
        <location evidence="1">Bacterial flagellum basal body</location>
    </subcellularLocation>
    <subcellularLocation>
        <location evidence="2 7">Secreted</location>
    </subcellularLocation>
</comment>
<keyword evidence="13" id="KW-1185">Reference proteome</keyword>
<dbReference type="EMBL" id="JATM01000002">
    <property type="protein sequence ID" value="OOL18887.1"/>
    <property type="molecule type" value="Genomic_DNA"/>
</dbReference>
<feature type="domain" description="Flagellar hook-associated protein FlgK helical" evidence="11">
    <location>
        <begin position="110"/>
        <end position="335"/>
    </location>
</feature>
<organism evidence="12 13">
    <name type="scientific">Bombella intestini</name>
    <dbReference type="NCBI Taxonomy" id="1539051"/>
    <lineage>
        <taxon>Bacteria</taxon>
        <taxon>Pseudomonadati</taxon>
        <taxon>Pseudomonadota</taxon>
        <taxon>Alphaproteobacteria</taxon>
        <taxon>Acetobacterales</taxon>
        <taxon>Acetobacteraceae</taxon>
        <taxon>Bombella</taxon>
    </lineage>
</organism>
<feature type="domain" description="Flagellar basal-body/hook protein C-terminal" evidence="10">
    <location>
        <begin position="474"/>
        <end position="512"/>
    </location>
</feature>
<dbReference type="STRING" id="1539051.AL01_03875"/>
<dbReference type="RefSeq" id="WP_077396093.1">
    <property type="nucleotide sequence ID" value="NZ_JATM01000002.1"/>
</dbReference>
<dbReference type="InterPro" id="IPR053927">
    <property type="entry name" value="FlgK_helical"/>
</dbReference>
<dbReference type="Proteomes" id="UP000200980">
    <property type="component" value="Unassembled WGS sequence"/>
</dbReference>
<dbReference type="InterPro" id="IPR002371">
    <property type="entry name" value="FlgK"/>
</dbReference>
<dbReference type="PANTHER" id="PTHR30033">
    <property type="entry name" value="FLAGELLAR HOOK-ASSOCIATED PROTEIN 1"/>
    <property type="match status" value="1"/>
</dbReference>
<accession>A0A1S8GQ92</accession>
<evidence type="ECO:0000259" key="9">
    <source>
        <dbReference type="Pfam" id="PF00460"/>
    </source>
</evidence>
<keyword evidence="12" id="KW-0969">Cilium</keyword>
<dbReference type="GO" id="GO:0009424">
    <property type="term" value="C:bacterial-type flagellum hook"/>
    <property type="evidence" value="ECO:0007669"/>
    <property type="project" value="UniProtKB-UniRule"/>
</dbReference>
<dbReference type="SUPFAM" id="SSF64518">
    <property type="entry name" value="Phase 1 flagellin"/>
    <property type="match status" value="1"/>
</dbReference>
<protein>
    <recommendedName>
        <fullName evidence="4 7">Flagellar hook-associated protein 1</fullName>
        <shortName evidence="7">HAP1</shortName>
    </recommendedName>
</protein>
<evidence type="ECO:0000256" key="6">
    <source>
        <dbReference type="ARBA" id="ARBA00023143"/>
    </source>
</evidence>
<dbReference type="GO" id="GO:0005576">
    <property type="term" value="C:extracellular region"/>
    <property type="evidence" value="ECO:0007669"/>
    <property type="project" value="UniProtKB-SubCell"/>
</dbReference>
<name>A0A1S8GQ92_9PROT</name>
<evidence type="ECO:0000256" key="2">
    <source>
        <dbReference type="ARBA" id="ARBA00004613"/>
    </source>
</evidence>
<dbReference type="AlphaFoldDB" id="A0A1S8GQ92"/>
<comment type="similarity">
    <text evidence="3 7">Belongs to the flagella basal body rod proteins family.</text>
</comment>
<keyword evidence="12" id="KW-0282">Flagellum</keyword>
<dbReference type="GO" id="GO:0044780">
    <property type="term" value="P:bacterial-type flagellum assembly"/>
    <property type="evidence" value="ECO:0007669"/>
    <property type="project" value="InterPro"/>
</dbReference>
<dbReference type="InterPro" id="IPR010930">
    <property type="entry name" value="Flg_bb/hook_C_dom"/>
</dbReference>
<evidence type="ECO:0000259" key="10">
    <source>
        <dbReference type="Pfam" id="PF06429"/>
    </source>
</evidence>
<feature type="domain" description="Flagellar basal body rod protein N-terminal" evidence="9">
    <location>
        <begin position="7"/>
        <end position="36"/>
    </location>
</feature>